<feature type="signal peptide" evidence="1">
    <location>
        <begin position="1"/>
        <end position="17"/>
    </location>
</feature>
<evidence type="ECO:0000313" key="2">
    <source>
        <dbReference type="EMBL" id="KXJ87897.1"/>
    </source>
</evidence>
<accession>A0A136ISR2</accession>
<keyword evidence="3" id="KW-1185">Reference proteome</keyword>
<keyword evidence="1" id="KW-0732">Signal</keyword>
<proteinExistence type="predicted"/>
<name>A0A136ISR2_9PEZI</name>
<reference evidence="3" key="1">
    <citation type="submission" date="2016-02" db="EMBL/GenBank/DDBJ databases">
        <title>Draft genome sequence of Microdochium bolleyi, a fungal endophyte of beachgrass.</title>
        <authorList>
            <consortium name="DOE Joint Genome Institute"/>
            <person name="David A.S."/>
            <person name="May G."/>
            <person name="Haridas S."/>
            <person name="Lim J."/>
            <person name="Wang M."/>
            <person name="Labutti K."/>
            <person name="Lipzen A."/>
            <person name="Barry K."/>
            <person name="Grigoriev I.V."/>
        </authorList>
    </citation>
    <scope>NUCLEOTIDE SEQUENCE [LARGE SCALE GENOMIC DNA]</scope>
    <source>
        <strain evidence="3">J235TASD1</strain>
    </source>
</reference>
<dbReference type="Proteomes" id="UP000070501">
    <property type="component" value="Unassembled WGS sequence"/>
</dbReference>
<evidence type="ECO:0000313" key="3">
    <source>
        <dbReference type="Proteomes" id="UP000070501"/>
    </source>
</evidence>
<dbReference type="InParanoid" id="A0A136ISR2"/>
<organism evidence="2 3">
    <name type="scientific">Microdochium bolleyi</name>
    <dbReference type="NCBI Taxonomy" id="196109"/>
    <lineage>
        <taxon>Eukaryota</taxon>
        <taxon>Fungi</taxon>
        <taxon>Dikarya</taxon>
        <taxon>Ascomycota</taxon>
        <taxon>Pezizomycotina</taxon>
        <taxon>Sordariomycetes</taxon>
        <taxon>Xylariomycetidae</taxon>
        <taxon>Xylariales</taxon>
        <taxon>Microdochiaceae</taxon>
        <taxon>Microdochium</taxon>
    </lineage>
</organism>
<dbReference type="EMBL" id="KQ964260">
    <property type="protein sequence ID" value="KXJ87897.1"/>
    <property type="molecule type" value="Genomic_DNA"/>
</dbReference>
<feature type="chain" id="PRO_5007293050" evidence="1">
    <location>
        <begin position="18"/>
        <end position="181"/>
    </location>
</feature>
<dbReference type="OrthoDB" id="4767799at2759"/>
<gene>
    <name evidence="2" type="ORF">Micbo1qcDRAFT_178545</name>
</gene>
<evidence type="ECO:0000256" key="1">
    <source>
        <dbReference type="SAM" id="SignalP"/>
    </source>
</evidence>
<protein>
    <submittedName>
        <fullName evidence="2">Uncharacterized protein</fullName>
    </submittedName>
</protein>
<sequence>MLSTPTILLALAATAAAIDIRAYGTTTCKGAYVSCKGASPDKCCSFGGAKMSSVKWEFIPTSWDIKCSVYKGGSGTNYCSNAARDPAASKGKTSVCLGAGNPYKGAKYVFASKKRGQGEIEELPAAEDEECQRANTLTLEDGSTFDLTDLDEPAFQKMIGVHASSVSDIPDEFLQYVSWAA</sequence>
<dbReference type="AlphaFoldDB" id="A0A136ISR2"/>